<dbReference type="Pfam" id="PF17396">
    <property type="entry name" value="DUF1611_N"/>
    <property type="match status" value="1"/>
</dbReference>
<proteinExistence type="predicted"/>
<accession>A0A1N5RZB5</accession>
<gene>
    <name evidence="3" type="ORF">CSP5_0011</name>
</gene>
<feature type="domain" description="D-glutamate N-acetyltransferase-like C-terminal" evidence="1">
    <location>
        <begin position="140"/>
        <end position="331"/>
    </location>
</feature>
<dbReference type="Gene3D" id="3.40.50.300">
    <property type="entry name" value="P-loop containing nucleotide triphosphate hydrolases"/>
    <property type="match status" value="1"/>
</dbReference>
<evidence type="ECO:0000259" key="1">
    <source>
        <dbReference type="Pfam" id="PF07755"/>
    </source>
</evidence>
<dbReference type="InterPro" id="IPR035086">
    <property type="entry name" value="DgcN-like_C"/>
</dbReference>
<feature type="domain" description="D-glutamate N-acetyltransferase-like N-terminal" evidence="2">
    <location>
        <begin position="39"/>
        <end position="132"/>
    </location>
</feature>
<dbReference type="InterPro" id="IPR035402">
    <property type="entry name" value="DgcN-like_N"/>
</dbReference>
<dbReference type="AlphaFoldDB" id="A0A1N5RZB5"/>
<protein>
    <submittedName>
        <fullName evidence="3">NAD dependent epimerase/dehydratase family</fullName>
    </submittedName>
</protein>
<dbReference type="PANTHER" id="PTHR40690">
    <property type="entry name" value="GLL3100 PROTEIN"/>
    <property type="match status" value="1"/>
</dbReference>
<organism evidence="3 4">
    <name type="scientific">Cuniculiplasma divulgatum</name>
    <dbReference type="NCBI Taxonomy" id="1673428"/>
    <lineage>
        <taxon>Archaea</taxon>
        <taxon>Methanobacteriati</taxon>
        <taxon>Thermoplasmatota</taxon>
        <taxon>Thermoplasmata</taxon>
        <taxon>Thermoplasmatales</taxon>
        <taxon>Cuniculiplasmataceae</taxon>
        <taxon>Cuniculiplasma</taxon>
    </lineage>
</organism>
<dbReference type="Proteomes" id="UP000195607">
    <property type="component" value="Chromosome I"/>
</dbReference>
<dbReference type="RefSeq" id="WP_148689389.1">
    <property type="nucleotide sequence ID" value="NZ_LT671858.1"/>
</dbReference>
<dbReference type="SUPFAM" id="SSF52540">
    <property type="entry name" value="P-loop containing nucleoside triphosphate hydrolases"/>
    <property type="match status" value="1"/>
</dbReference>
<name>A0A1N5RZB5_9ARCH</name>
<dbReference type="PIRSF" id="PIRSF026760">
    <property type="entry name" value="UCP026760"/>
    <property type="match status" value="1"/>
</dbReference>
<evidence type="ECO:0000259" key="2">
    <source>
        <dbReference type="Pfam" id="PF17396"/>
    </source>
</evidence>
<dbReference type="InterPro" id="IPR011669">
    <property type="entry name" value="DgcN-like"/>
</dbReference>
<dbReference type="EMBL" id="LT671858">
    <property type="protein sequence ID" value="SIM29005.1"/>
    <property type="molecule type" value="Genomic_DNA"/>
</dbReference>
<sequence length="343" mass="37711">MDKAVILAEGFLGSTYGKTANGLCRFSKRYDILGVIDSTHSGASIQEIVPKARPDIKIISTMGEAIDLGADTLIVGVATDGGFLPEYFRPFVSRAIREKMTVVSGLHQFISDDPEFKKLSEQSGSEIVDVRKMFMMRRDFFTGKIWDVKSKKIAVLGTDSAIGKRTTAVYLNEEVKKLGKSSVMIGTGQTAWMQGFPYTVVIDSMINDFVAGGIESAIVEAWEKESPDFMFLEGQGSVLHPAYPGSFEIIAAGKPDGIILQHAPTRIDYDGFPGIKIPPVEKFIRILEELSDKKVMGIAINREGLTEKEISDAKKDLESRYGLPAFDPLFDSKRMAEIIVSGF</sequence>
<dbReference type="Pfam" id="PF07755">
    <property type="entry name" value="DUF1611"/>
    <property type="match status" value="1"/>
</dbReference>
<dbReference type="InterPro" id="IPR027417">
    <property type="entry name" value="P-loop_NTPase"/>
</dbReference>
<dbReference type="Gene3D" id="3.40.50.720">
    <property type="entry name" value="NAD(P)-binding Rossmann-like Domain"/>
    <property type="match status" value="1"/>
</dbReference>
<evidence type="ECO:0000313" key="3">
    <source>
        <dbReference type="EMBL" id="SIM29005.1"/>
    </source>
</evidence>
<dbReference type="PANTHER" id="PTHR40690:SF1">
    <property type="entry name" value="DUF1611 DOMAIN-CONTAINING PROTEIN"/>
    <property type="match status" value="1"/>
</dbReference>
<dbReference type="GeneID" id="41587333"/>
<reference evidence="3 4" key="1">
    <citation type="submission" date="2016-04" db="EMBL/GenBank/DDBJ databases">
        <authorList>
            <person name="Evans L.H."/>
            <person name="Alamgir A."/>
            <person name="Owens N."/>
            <person name="Weber N.D."/>
            <person name="Virtaneva K."/>
            <person name="Barbian K."/>
            <person name="Babar A."/>
            <person name="Rosenke K."/>
        </authorList>
    </citation>
    <scope>NUCLEOTIDE SEQUENCE [LARGE SCALE GENOMIC DNA]</scope>
    <source>
        <strain evidence="4">S5(T) (JCM 30642 \VKM B-2941)</strain>
    </source>
</reference>
<evidence type="ECO:0000313" key="4">
    <source>
        <dbReference type="Proteomes" id="UP000195607"/>
    </source>
</evidence>